<organism evidence="1 2">
    <name type="scientific">Dendrothele bispora (strain CBS 962.96)</name>
    <dbReference type="NCBI Taxonomy" id="1314807"/>
    <lineage>
        <taxon>Eukaryota</taxon>
        <taxon>Fungi</taxon>
        <taxon>Dikarya</taxon>
        <taxon>Basidiomycota</taxon>
        <taxon>Agaricomycotina</taxon>
        <taxon>Agaricomycetes</taxon>
        <taxon>Agaricomycetidae</taxon>
        <taxon>Agaricales</taxon>
        <taxon>Agaricales incertae sedis</taxon>
        <taxon>Dendrothele</taxon>
    </lineage>
</organism>
<dbReference type="OrthoDB" id="10395234at2759"/>
<dbReference type="SUPFAM" id="SSF54001">
    <property type="entry name" value="Cysteine proteinases"/>
    <property type="match status" value="1"/>
</dbReference>
<evidence type="ECO:0000313" key="1">
    <source>
        <dbReference type="EMBL" id="THU80309.1"/>
    </source>
</evidence>
<keyword evidence="2" id="KW-1185">Reference proteome</keyword>
<dbReference type="AlphaFoldDB" id="A0A4S8KWJ4"/>
<reference evidence="1 2" key="1">
    <citation type="journal article" date="2019" name="Nat. Ecol. Evol.">
        <title>Megaphylogeny resolves global patterns of mushroom evolution.</title>
        <authorList>
            <person name="Varga T."/>
            <person name="Krizsan K."/>
            <person name="Foldi C."/>
            <person name="Dima B."/>
            <person name="Sanchez-Garcia M."/>
            <person name="Sanchez-Ramirez S."/>
            <person name="Szollosi G.J."/>
            <person name="Szarkandi J.G."/>
            <person name="Papp V."/>
            <person name="Albert L."/>
            <person name="Andreopoulos W."/>
            <person name="Angelini C."/>
            <person name="Antonin V."/>
            <person name="Barry K.W."/>
            <person name="Bougher N.L."/>
            <person name="Buchanan P."/>
            <person name="Buyck B."/>
            <person name="Bense V."/>
            <person name="Catcheside P."/>
            <person name="Chovatia M."/>
            <person name="Cooper J."/>
            <person name="Damon W."/>
            <person name="Desjardin D."/>
            <person name="Finy P."/>
            <person name="Geml J."/>
            <person name="Haridas S."/>
            <person name="Hughes K."/>
            <person name="Justo A."/>
            <person name="Karasinski D."/>
            <person name="Kautmanova I."/>
            <person name="Kiss B."/>
            <person name="Kocsube S."/>
            <person name="Kotiranta H."/>
            <person name="LaButti K.M."/>
            <person name="Lechner B.E."/>
            <person name="Liimatainen K."/>
            <person name="Lipzen A."/>
            <person name="Lukacs Z."/>
            <person name="Mihaltcheva S."/>
            <person name="Morgado L.N."/>
            <person name="Niskanen T."/>
            <person name="Noordeloos M.E."/>
            <person name="Ohm R.A."/>
            <person name="Ortiz-Santana B."/>
            <person name="Ovrebo C."/>
            <person name="Racz N."/>
            <person name="Riley R."/>
            <person name="Savchenko A."/>
            <person name="Shiryaev A."/>
            <person name="Soop K."/>
            <person name="Spirin V."/>
            <person name="Szebenyi C."/>
            <person name="Tomsovsky M."/>
            <person name="Tulloss R.E."/>
            <person name="Uehling J."/>
            <person name="Grigoriev I.V."/>
            <person name="Vagvolgyi C."/>
            <person name="Papp T."/>
            <person name="Martin F.M."/>
            <person name="Miettinen O."/>
            <person name="Hibbett D.S."/>
            <person name="Nagy L.G."/>
        </authorList>
    </citation>
    <scope>NUCLEOTIDE SEQUENCE [LARGE SCALE GENOMIC DNA]</scope>
    <source>
        <strain evidence="1 2">CBS 962.96</strain>
    </source>
</reference>
<dbReference type="EMBL" id="ML179918">
    <property type="protein sequence ID" value="THU80309.1"/>
    <property type="molecule type" value="Genomic_DNA"/>
</dbReference>
<name>A0A4S8KWJ4_DENBC</name>
<proteinExistence type="predicted"/>
<accession>A0A4S8KWJ4</accession>
<feature type="non-terminal residue" evidence="1">
    <location>
        <position position="1"/>
    </location>
</feature>
<dbReference type="Proteomes" id="UP000297245">
    <property type="component" value="Unassembled WGS sequence"/>
</dbReference>
<evidence type="ECO:0008006" key="3">
    <source>
        <dbReference type="Google" id="ProtNLM"/>
    </source>
</evidence>
<sequence>RIAVWDSWEATHSQNQCKPLRSQQHVPILLAVMWVAELIAQVRGESLVLANNPTSEWDFEPHAKTNFQVNGADCGVHVLWHLKRLIEADAVDAVLGDIELEATGDLIGKRLKLAEEIIRDVGLNVKGV</sequence>
<gene>
    <name evidence="1" type="ORF">K435DRAFT_809984</name>
</gene>
<protein>
    <recommendedName>
        <fullName evidence="3">Ubiquitin-like protease family profile domain-containing protein</fullName>
    </recommendedName>
</protein>
<dbReference type="InterPro" id="IPR038765">
    <property type="entry name" value="Papain-like_cys_pep_sf"/>
</dbReference>
<evidence type="ECO:0000313" key="2">
    <source>
        <dbReference type="Proteomes" id="UP000297245"/>
    </source>
</evidence>